<keyword evidence="2" id="KW-1185">Reference proteome</keyword>
<evidence type="ECO:0000313" key="3">
    <source>
        <dbReference type="WBParaSite" id="SSTP_0000030800.1"/>
    </source>
</evidence>
<organism evidence="3">
    <name type="scientific">Strongyloides stercoralis</name>
    <name type="common">Threadworm</name>
    <dbReference type="NCBI Taxonomy" id="6248"/>
    <lineage>
        <taxon>Eukaryota</taxon>
        <taxon>Metazoa</taxon>
        <taxon>Ecdysozoa</taxon>
        <taxon>Nematoda</taxon>
        <taxon>Chromadorea</taxon>
        <taxon>Rhabditida</taxon>
        <taxon>Tylenchina</taxon>
        <taxon>Panagrolaimomorpha</taxon>
        <taxon>Strongyloidoidea</taxon>
        <taxon>Strongyloididae</taxon>
        <taxon>Strongyloides</taxon>
    </lineage>
</organism>
<dbReference type="WBParaSite" id="TCONS_00001501.p1">
    <property type="protein sequence ID" value="TCONS_00001501.p1"/>
    <property type="gene ID" value="XLOC_001380"/>
</dbReference>
<sequence>MDGKKSISNLFSYAVGSKKNPLTESESRKHSICTIYNGKNCLTPCYGYPYYIPNIQSFDVIEEHFKNENKDIKKFALESPSDVNQIKRKRRRCLGTLTIVVLFLIVLILISTSLYLNAANIEKFIQLHLE</sequence>
<dbReference type="Proteomes" id="UP000035681">
    <property type="component" value="Unplaced"/>
</dbReference>
<proteinExistence type="predicted"/>
<dbReference type="WBParaSite" id="SSTP_0000030800.1">
    <property type="protein sequence ID" value="SSTP_0000030800.1"/>
    <property type="gene ID" value="SSTP_0000030800"/>
</dbReference>
<reference evidence="3" key="1">
    <citation type="submission" date="2015-08" db="UniProtKB">
        <authorList>
            <consortium name="WormBaseParasite"/>
        </authorList>
    </citation>
    <scope>IDENTIFICATION</scope>
</reference>
<name>A0A0K0DSU4_STRER</name>
<keyword evidence="1" id="KW-0812">Transmembrane</keyword>
<evidence type="ECO:0000313" key="2">
    <source>
        <dbReference type="Proteomes" id="UP000035681"/>
    </source>
</evidence>
<evidence type="ECO:0000256" key="1">
    <source>
        <dbReference type="SAM" id="Phobius"/>
    </source>
</evidence>
<dbReference type="AlphaFoldDB" id="A0A0K0DSU4"/>
<keyword evidence="1" id="KW-0472">Membrane</keyword>
<protein>
    <submittedName>
        <fullName evidence="3">Unspecified product</fullName>
    </submittedName>
</protein>
<keyword evidence="1" id="KW-1133">Transmembrane helix</keyword>
<accession>A0A0K0DSU4</accession>
<feature type="transmembrane region" description="Helical" evidence="1">
    <location>
        <begin position="94"/>
        <end position="116"/>
    </location>
</feature>